<accession>A0ABC9BN56</accession>
<dbReference type="InterPro" id="IPR054694">
    <property type="entry name" value="Parkin-like_IBR"/>
</dbReference>
<gene>
    <name evidence="15" type="ORF">URODEC1_LOCUS67050</name>
</gene>
<dbReference type="SMART" id="SM00184">
    <property type="entry name" value="RING"/>
    <property type="match status" value="3"/>
</dbReference>
<evidence type="ECO:0000256" key="2">
    <source>
        <dbReference type="ARBA" id="ARBA00001947"/>
    </source>
</evidence>
<keyword evidence="9" id="KW-0677">Repeat</keyword>
<dbReference type="GO" id="GO:0008270">
    <property type="term" value="F:zinc ion binding"/>
    <property type="evidence" value="ECO:0007669"/>
    <property type="project" value="UniProtKB-KW"/>
</dbReference>
<evidence type="ECO:0000256" key="4">
    <source>
        <dbReference type="ARBA" id="ARBA00004906"/>
    </source>
</evidence>
<evidence type="ECO:0000256" key="3">
    <source>
        <dbReference type="ARBA" id="ARBA00003976"/>
    </source>
</evidence>
<dbReference type="PROSITE" id="PS51873">
    <property type="entry name" value="TRIAD"/>
    <property type="match status" value="1"/>
</dbReference>
<dbReference type="InterPro" id="IPR013083">
    <property type="entry name" value="Znf_RING/FYVE/PHD"/>
</dbReference>
<sequence length="484" mass="53457">MDMPDERGGGDPVVAKKRKIHVALTEQEIHQRIGHEVAATAEVLCVPADEALALLVHYRWDALRLHEEWFADQDRIRAAVGLGDAAVPAVGDDVVACGICAEAKPAAETFSAGCEHRYCHDCWRGYVAAALGGAGCCLALRCPGPSCPRAVLRAAAEGFATGAGRDAYARALARAYVDARHRRFKQCTAPGCGLSIEVGEDDADLVCRCGHAFCWRCGGAPHWPAGCAAAARWARDADDATAAWLLLHTKPCPRCRRLIERFDGGCDDMVCAPPCGHRFCWGCLAPTPATTPANEWLTCKHEQRLPETEAEKKEKSRARMALDRFMHYQELWLDNIRERRHAEAELRKLRGERLPWARGEEERETLGMVEAAWEQVAEGRRVLGNACAHGKRLQEADTARWELFEFQHRETDVMLQRLQDLAEKVAALRRPSEVFREDDLAELTRAARRGVENFTKAVEDGMPEVGATASSSSKSSGTQERGDQ</sequence>
<keyword evidence="10" id="KW-0863">Zinc-finger</keyword>
<comment type="cofactor">
    <cofactor evidence="2">
        <name>Zn(2+)</name>
        <dbReference type="ChEBI" id="CHEBI:29105"/>
    </cofactor>
</comment>
<evidence type="ECO:0000256" key="12">
    <source>
        <dbReference type="ARBA" id="ARBA00022833"/>
    </source>
</evidence>
<keyword evidence="8" id="KW-0479">Metal-binding</keyword>
<comment type="similarity">
    <text evidence="5">Belongs to the RBR family. Ariadne subfamily.</text>
</comment>
<evidence type="ECO:0000256" key="9">
    <source>
        <dbReference type="ARBA" id="ARBA00022737"/>
    </source>
</evidence>
<dbReference type="Gene3D" id="3.30.40.10">
    <property type="entry name" value="Zinc/RING finger domain, C3HC4 (zinc finger)"/>
    <property type="match status" value="1"/>
</dbReference>
<dbReference type="Pfam" id="PF01485">
    <property type="entry name" value="IBR"/>
    <property type="match status" value="1"/>
</dbReference>
<evidence type="ECO:0000256" key="13">
    <source>
        <dbReference type="SAM" id="MobiDB-lite"/>
    </source>
</evidence>
<dbReference type="InterPro" id="IPR031127">
    <property type="entry name" value="E3_UB_ligase_RBR"/>
</dbReference>
<keyword evidence="11" id="KW-0833">Ubl conjugation pathway</keyword>
<evidence type="ECO:0000256" key="6">
    <source>
        <dbReference type="ARBA" id="ARBA00012251"/>
    </source>
</evidence>
<feature type="region of interest" description="Disordered" evidence="13">
    <location>
        <begin position="455"/>
        <end position="484"/>
    </location>
</feature>
<dbReference type="InterPro" id="IPR017907">
    <property type="entry name" value="Znf_RING_CS"/>
</dbReference>
<proteinExistence type="inferred from homology"/>
<evidence type="ECO:0000256" key="5">
    <source>
        <dbReference type="ARBA" id="ARBA00005884"/>
    </source>
</evidence>
<dbReference type="PROSITE" id="PS00518">
    <property type="entry name" value="ZF_RING_1"/>
    <property type="match status" value="1"/>
</dbReference>
<feature type="domain" description="RING-type" evidence="14">
    <location>
        <begin position="93"/>
        <end position="303"/>
    </location>
</feature>
<comment type="pathway">
    <text evidence="4">Protein modification; protein ubiquitination.</text>
</comment>
<reference evidence="15 16" key="2">
    <citation type="submission" date="2024-10" db="EMBL/GenBank/DDBJ databases">
        <authorList>
            <person name="Ryan C."/>
        </authorList>
    </citation>
    <scope>NUCLEOTIDE SEQUENCE [LARGE SCALE GENOMIC DNA]</scope>
</reference>
<evidence type="ECO:0000259" key="14">
    <source>
        <dbReference type="PROSITE" id="PS51873"/>
    </source>
</evidence>
<dbReference type="GO" id="GO:0061630">
    <property type="term" value="F:ubiquitin protein ligase activity"/>
    <property type="evidence" value="ECO:0007669"/>
    <property type="project" value="UniProtKB-EC"/>
</dbReference>
<evidence type="ECO:0000256" key="10">
    <source>
        <dbReference type="ARBA" id="ARBA00022771"/>
    </source>
</evidence>
<keyword evidence="12" id="KW-0862">Zinc</keyword>
<organism evidence="15 16">
    <name type="scientific">Urochloa decumbens</name>
    <dbReference type="NCBI Taxonomy" id="240449"/>
    <lineage>
        <taxon>Eukaryota</taxon>
        <taxon>Viridiplantae</taxon>
        <taxon>Streptophyta</taxon>
        <taxon>Embryophyta</taxon>
        <taxon>Tracheophyta</taxon>
        <taxon>Spermatophyta</taxon>
        <taxon>Magnoliopsida</taxon>
        <taxon>Liliopsida</taxon>
        <taxon>Poales</taxon>
        <taxon>Poaceae</taxon>
        <taxon>PACMAD clade</taxon>
        <taxon>Panicoideae</taxon>
        <taxon>Panicodae</taxon>
        <taxon>Paniceae</taxon>
        <taxon>Melinidinae</taxon>
        <taxon>Urochloa</taxon>
    </lineage>
</organism>
<dbReference type="InterPro" id="IPR044066">
    <property type="entry name" value="TRIAD_supradom"/>
</dbReference>
<comment type="catalytic activity">
    <reaction evidence="1">
        <text>[E2 ubiquitin-conjugating enzyme]-S-ubiquitinyl-L-cysteine + [acceptor protein]-L-lysine = [E2 ubiquitin-conjugating enzyme]-L-cysteine + [acceptor protein]-N(6)-ubiquitinyl-L-lysine.</text>
        <dbReference type="EC" id="2.3.2.31"/>
    </reaction>
</comment>
<evidence type="ECO:0000256" key="1">
    <source>
        <dbReference type="ARBA" id="ARBA00001798"/>
    </source>
</evidence>
<reference evidence="16" key="1">
    <citation type="submission" date="2024-06" db="EMBL/GenBank/DDBJ databases">
        <authorList>
            <person name="Ryan C."/>
        </authorList>
    </citation>
    <scope>NUCLEOTIDE SEQUENCE [LARGE SCALE GENOMIC DNA]</scope>
</reference>
<comment type="function">
    <text evidence="3">Might act as an E3 ubiquitin-protein ligase, or as part of E3 complex, which accepts ubiquitin from specific E2 ubiquitin-conjugating enzymes and then transfers it to substrates.</text>
</comment>
<evidence type="ECO:0000313" key="16">
    <source>
        <dbReference type="Proteomes" id="UP001497457"/>
    </source>
</evidence>
<evidence type="ECO:0000256" key="11">
    <source>
        <dbReference type="ARBA" id="ARBA00022786"/>
    </source>
</evidence>
<dbReference type="InterPro" id="IPR002867">
    <property type="entry name" value="IBR_dom"/>
</dbReference>
<evidence type="ECO:0000256" key="8">
    <source>
        <dbReference type="ARBA" id="ARBA00022723"/>
    </source>
</evidence>
<name>A0ABC9BN56_9POAL</name>
<keyword evidence="16" id="KW-1185">Reference proteome</keyword>
<dbReference type="SUPFAM" id="SSF57850">
    <property type="entry name" value="RING/U-box"/>
    <property type="match status" value="3"/>
</dbReference>
<dbReference type="PANTHER" id="PTHR11685">
    <property type="entry name" value="RBR FAMILY RING FINGER AND IBR DOMAIN-CONTAINING"/>
    <property type="match status" value="1"/>
</dbReference>
<dbReference type="AlphaFoldDB" id="A0ABC9BN56"/>
<dbReference type="EC" id="2.3.2.31" evidence="6"/>
<dbReference type="SMART" id="SM00647">
    <property type="entry name" value="IBR"/>
    <property type="match status" value="2"/>
</dbReference>
<protein>
    <recommendedName>
        <fullName evidence="6">RBR-type E3 ubiquitin transferase</fullName>
        <ecNumber evidence="6">2.3.2.31</ecNumber>
    </recommendedName>
</protein>
<dbReference type="Proteomes" id="UP001497457">
    <property type="component" value="Chromosome 27b"/>
</dbReference>
<dbReference type="InterPro" id="IPR001841">
    <property type="entry name" value="Znf_RING"/>
</dbReference>
<dbReference type="Pfam" id="PF22605">
    <property type="entry name" value="IBR_2"/>
    <property type="match status" value="1"/>
</dbReference>
<keyword evidence="7" id="KW-0808">Transferase</keyword>
<evidence type="ECO:0000256" key="7">
    <source>
        <dbReference type="ARBA" id="ARBA00022679"/>
    </source>
</evidence>
<evidence type="ECO:0000313" key="15">
    <source>
        <dbReference type="EMBL" id="CAL5004757.1"/>
    </source>
</evidence>
<dbReference type="Gene3D" id="1.20.120.1750">
    <property type="match status" value="1"/>
</dbReference>
<dbReference type="EMBL" id="OZ075137">
    <property type="protein sequence ID" value="CAL5004757.1"/>
    <property type="molecule type" value="Genomic_DNA"/>
</dbReference>